<dbReference type="NCBIfam" id="TIGR00254">
    <property type="entry name" value="GGDEF"/>
    <property type="match status" value="1"/>
</dbReference>
<dbReference type="SMART" id="SM00267">
    <property type="entry name" value="GGDEF"/>
    <property type="match status" value="1"/>
</dbReference>
<keyword evidence="2" id="KW-0812">Transmembrane</keyword>
<dbReference type="SUPFAM" id="SSF55785">
    <property type="entry name" value="PYP-like sensor domain (PAS domain)"/>
    <property type="match status" value="1"/>
</dbReference>
<feature type="domain" description="EAL" evidence="3">
    <location>
        <begin position="497"/>
        <end position="748"/>
    </location>
</feature>
<dbReference type="Gene3D" id="3.30.450.20">
    <property type="entry name" value="PAS domain"/>
    <property type="match status" value="1"/>
</dbReference>
<dbReference type="InterPro" id="IPR035919">
    <property type="entry name" value="EAL_sf"/>
</dbReference>
<evidence type="ECO:0000256" key="2">
    <source>
        <dbReference type="SAM" id="Phobius"/>
    </source>
</evidence>
<name>A0A5C4XI43_9HYPH</name>
<dbReference type="EMBL" id="VDMN01000003">
    <property type="protein sequence ID" value="TNM62571.1"/>
    <property type="molecule type" value="Genomic_DNA"/>
</dbReference>
<organism evidence="5 6">
    <name type="scientific">Aliirhizobium smilacinae</name>
    <dbReference type="NCBI Taxonomy" id="1395944"/>
    <lineage>
        <taxon>Bacteria</taxon>
        <taxon>Pseudomonadati</taxon>
        <taxon>Pseudomonadota</taxon>
        <taxon>Alphaproteobacteria</taxon>
        <taxon>Hyphomicrobiales</taxon>
        <taxon>Rhizobiaceae</taxon>
        <taxon>Aliirhizobium</taxon>
    </lineage>
</organism>
<dbReference type="SMART" id="SM00052">
    <property type="entry name" value="EAL"/>
    <property type="match status" value="1"/>
</dbReference>
<dbReference type="PROSITE" id="PS50883">
    <property type="entry name" value="EAL"/>
    <property type="match status" value="1"/>
</dbReference>
<feature type="transmembrane region" description="Helical" evidence="2">
    <location>
        <begin position="26"/>
        <end position="44"/>
    </location>
</feature>
<dbReference type="Gene3D" id="3.20.20.450">
    <property type="entry name" value="EAL domain"/>
    <property type="match status" value="1"/>
</dbReference>
<evidence type="ECO:0000256" key="1">
    <source>
        <dbReference type="SAM" id="MobiDB-lite"/>
    </source>
</evidence>
<gene>
    <name evidence="5" type="ORF">FHP24_15130</name>
</gene>
<dbReference type="SUPFAM" id="SSF55073">
    <property type="entry name" value="Nucleotide cyclase"/>
    <property type="match status" value="1"/>
</dbReference>
<dbReference type="InterPro" id="IPR001633">
    <property type="entry name" value="EAL_dom"/>
</dbReference>
<feature type="transmembrane region" description="Helical" evidence="2">
    <location>
        <begin position="152"/>
        <end position="180"/>
    </location>
</feature>
<dbReference type="CDD" id="cd01948">
    <property type="entry name" value="EAL"/>
    <property type="match status" value="1"/>
</dbReference>
<dbReference type="PANTHER" id="PTHR44757:SF2">
    <property type="entry name" value="BIOFILM ARCHITECTURE MAINTENANCE PROTEIN MBAA"/>
    <property type="match status" value="1"/>
</dbReference>
<keyword evidence="2" id="KW-1133">Transmembrane helix</keyword>
<comment type="caution">
    <text evidence="5">The sequence shown here is derived from an EMBL/GenBank/DDBJ whole genome shotgun (WGS) entry which is preliminary data.</text>
</comment>
<evidence type="ECO:0000259" key="4">
    <source>
        <dbReference type="PROSITE" id="PS50887"/>
    </source>
</evidence>
<dbReference type="Pfam" id="PF12860">
    <property type="entry name" value="PAS_7"/>
    <property type="match status" value="1"/>
</dbReference>
<dbReference type="Pfam" id="PF00990">
    <property type="entry name" value="GGDEF"/>
    <property type="match status" value="1"/>
</dbReference>
<proteinExistence type="predicted"/>
<dbReference type="Pfam" id="PF00563">
    <property type="entry name" value="EAL"/>
    <property type="match status" value="1"/>
</dbReference>
<dbReference type="AlphaFoldDB" id="A0A5C4XI43"/>
<evidence type="ECO:0000259" key="3">
    <source>
        <dbReference type="PROSITE" id="PS50883"/>
    </source>
</evidence>
<sequence length="773" mass="85679">MKDLEAKTLPTELYLPFVQSLFKNRGTLWTGMVVHILSCAIIYATTGAEFYILMIAVFVTVFAYRIYWFRQFDMIDHSQLSKSEIEGWESRYVHGAAITAFVLGIGSAYAVLVLRDMLAAFMCIAVTMASMVSIVGRNYGSARAVALQTIGCCLPLVLACLLTGELYLALISLFLIPFGLTTQSMAKGVREFLYENVLASREMTRIADQLDIALSTMTHALIMLDADGRVQVINRRACELLELPDADELKGAAFITVLRRSGKSLSDDLLRKIGQLSAGQAGKTLLCLKETVYLEFSLSHRTDGGVVMLFEDVSARVAAEEKILHLVRYDTLTGLPTRGYFAELATRYLRETEADLFAAFVIFDVDGFKHVNDMQGHVVGDRLLAAIADRLVHEAGDEIIVGRLVGDEFVIFATGRDRSALEARINAIQAEIQGSYRVDRLDLTVFVNGGGVILEGHDFDMEAWQIKADLALNDAKSVGNGTLTMFRPEMDARYVAEQRLKADLRTAIEQGDLTVVYQPMYRPDGSEMECCEALVRWSHPERGFIGPNIFIPMAESMGLISEITRFVLDRACADCVSWQNEMSVSVNLSIHDLRGGKIVALVADILERYKLDPTRLHLEVTESCFMDEPVVVSATLGRLRASGVTIAIDDFGTGFSSLSYLDSLPIDIVKIDRAFVRDIGTEPRRLKLLSGIVHLSRELDLKIVIEGVETFEQLELVKKHKFADLVQGYIFSPPIPANAIAELSQKTTSGRRLAGRQNRRDKGVEPRAFGTTG</sequence>
<feature type="transmembrane region" description="Helical" evidence="2">
    <location>
        <begin position="50"/>
        <end position="70"/>
    </location>
</feature>
<feature type="transmembrane region" description="Helical" evidence="2">
    <location>
        <begin position="91"/>
        <end position="112"/>
    </location>
</feature>
<dbReference type="PROSITE" id="PS50887">
    <property type="entry name" value="GGDEF"/>
    <property type="match status" value="1"/>
</dbReference>
<dbReference type="CDD" id="cd01949">
    <property type="entry name" value="GGDEF"/>
    <property type="match status" value="1"/>
</dbReference>
<dbReference type="InterPro" id="IPR043128">
    <property type="entry name" value="Rev_trsase/Diguanyl_cyclase"/>
</dbReference>
<dbReference type="SUPFAM" id="SSF141868">
    <property type="entry name" value="EAL domain-like"/>
    <property type="match status" value="1"/>
</dbReference>
<dbReference type="OrthoDB" id="9814202at2"/>
<dbReference type="InterPro" id="IPR052155">
    <property type="entry name" value="Biofilm_reg_signaling"/>
</dbReference>
<dbReference type="InterPro" id="IPR000160">
    <property type="entry name" value="GGDEF_dom"/>
</dbReference>
<accession>A0A5C4XI43</accession>
<evidence type="ECO:0000313" key="5">
    <source>
        <dbReference type="EMBL" id="TNM62571.1"/>
    </source>
</evidence>
<protein>
    <submittedName>
        <fullName evidence="5">EAL domain-containing protein</fullName>
    </submittedName>
</protein>
<feature type="region of interest" description="Disordered" evidence="1">
    <location>
        <begin position="748"/>
        <end position="773"/>
    </location>
</feature>
<dbReference type="Gene3D" id="3.30.70.270">
    <property type="match status" value="1"/>
</dbReference>
<feature type="domain" description="GGDEF" evidence="4">
    <location>
        <begin position="356"/>
        <end position="488"/>
    </location>
</feature>
<feature type="transmembrane region" description="Helical" evidence="2">
    <location>
        <begin position="118"/>
        <end position="140"/>
    </location>
</feature>
<keyword evidence="2" id="KW-0472">Membrane</keyword>
<dbReference type="InterPro" id="IPR035965">
    <property type="entry name" value="PAS-like_dom_sf"/>
</dbReference>
<dbReference type="Proteomes" id="UP000311605">
    <property type="component" value="Unassembled WGS sequence"/>
</dbReference>
<dbReference type="InterPro" id="IPR029787">
    <property type="entry name" value="Nucleotide_cyclase"/>
</dbReference>
<dbReference type="PANTHER" id="PTHR44757">
    <property type="entry name" value="DIGUANYLATE CYCLASE DGCP"/>
    <property type="match status" value="1"/>
</dbReference>
<dbReference type="RefSeq" id="WP_139677069.1">
    <property type="nucleotide sequence ID" value="NZ_VDMN01000003.1"/>
</dbReference>
<keyword evidence="6" id="KW-1185">Reference proteome</keyword>
<reference evidence="5 6" key="1">
    <citation type="submission" date="2019-06" db="EMBL/GenBank/DDBJ databases">
        <title>The draft genome of Rhizobium smilacinae PTYR-5.</title>
        <authorList>
            <person name="Liu L."/>
            <person name="Li L."/>
            <person name="Zhang X."/>
        </authorList>
    </citation>
    <scope>NUCLEOTIDE SEQUENCE [LARGE SCALE GENOMIC DNA]</scope>
    <source>
        <strain evidence="5 6">PTYR-5</strain>
    </source>
</reference>
<evidence type="ECO:0000313" key="6">
    <source>
        <dbReference type="Proteomes" id="UP000311605"/>
    </source>
</evidence>